<feature type="region of interest" description="Disordered" evidence="1">
    <location>
        <begin position="93"/>
        <end position="147"/>
    </location>
</feature>
<reference evidence="3" key="1">
    <citation type="submission" date="2025-08" db="UniProtKB">
        <authorList>
            <consortium name="RefSeq"/>
        </authorList>
    </citation>
    <scope>IDENTIFICATION</scope>
    <source>
        <tissue evidence="3">Blood</tissue>
    </source>
</reference>
<organism evidence="2 3">
    <name type="scientific">Enhydra lutris kenyoni</name>
    <name type="common">northern sea otter</name>
    <dbReference type="NCBI Taxonomy" id="391180"/>
    <lineage>
        <taxon>Eukaryota</taxon>
        <taxon>Metazoa</taxon>
        <taxon>Chordata</taxon>
        <taxon>Craniata</taxon>
        <taxon>Vertebrata</taxon>
        <taxon>Euteleostomi</taxon>
        <taxon>Mammalia</taxon>
        <taxon>Eutheria</taxon>
        <taxon>Laurasiatheria</taxon>
        <taxon>Carnivora</taxon>
        <taxon>Caniformia</taxon>
        <taxon>Musteloidea</taxon>
        <taxon>Mustelidae</taxon>
        <taxon>Lutrinae</taxon>
        <taxon>Enhydra</taxon>
    </lineage>
</organism>
<keyword evidence="2" id="KW-1185">Reference proteome</keyword>
<dbReference type="OrthoDB" id="10550792at2759"/>
<dbReference type="GeneID" id="111138914"/>
<accession>A0A2Y9IKW7</accession>
<sequence length="224" mass="24220">MNQKTNKTRAVLHHAKAKRRFTSAVHARGAGLARDSWSNPEKPIRRSPSTSPPLAGLAQTPAGGGRAVDGGGRARVRVSALWAARRARQSITGQVLPGGSATRALPRAHPRARLRRPLPCGPPDGGPRPKGGPGLVPHSPKSKERVRVQKVGPGEVSPSLPDHGMSNSPQRSQGYVYILNQGFYFVLCSRIILALRLTIVHVERNLCINFSNSLRSQFFSTVFL</sequence>
<dbReference type="Proteomes" id="UP000248482">
    <property type="component" value="Unplaced"/>
</dbReference>
<feature type="region of interest" description="Disordered" evidence="1">
    <location>
        <begin position="20"/>
        <end position="71"/>
    </location>
</feature>
<gene>
    <name evidence="3" type="primary">LOC111138914</name>
</gene>
<dbReference type="AlphaFoldDB" id="A0A2Y9IKW7"/>
<evidence type="ECO:0000313" key="3">
    <source>
        <dbReference type="RefSeq" id="XP_022346660.1"/>
    </source>
</evidence>
<proteinExistence type="predicted"/>
<feature type="compositionally biased region" description="Basic residues" evidence="1">
    <location>
        <begin position="106"/>
        <end position="116"/>
    </location>
</feature>
<name>A0A2Y9IKW7_ENHLU</name>
<protein>
    <submittedName>
        <fullName evidence="3">Uncharacterized protein LOC111138914</fullName>
    </submittedName>
</protein>
<feature type="compositionally biased region" description="Gly residues" evidence="1">
    <location>
        <begin position="62"/>
        <end position="71"/>
    </location>
</feature>
<dbReference type="KEGG" id="elk:111138914"/>
<dbReference type="RefSeq" id="XP_022346660.1">
    <property type="nucleotide sequence ID" value="XM_022490952.1"/>
</dbReference>
<evidence type="ECO:0000256" key="1">
    <source>
        <dbReference type="SAM" id="MobiDB-lite"/>
    </source>
</evidence>
<evidence type="ECO:0000313" key="2">
    <source>
        <dbReference type="Proteomes" id="UP000248482"/>
    </source>
</evidence>